<feature type="domain" description="Transposase IS4-like" evidence="1">
    <location>
        <begin position="96"/>
        <end position="258"/>
    </location>
</feature>
<keyword evidence="4" id="KW-1185">Reference proteome</keyword>
<dbReference type="GO" id="GO:0004803">
    <property type="term" value="F:transposase activity"/>
    <property type="evidence" value="ECO:0007669"/>
    <property type="project" value="InterPro"/>
</dbReference>
<dbReference type="Pfam" id="PF13340">
    <property type="entry name" value="DUF4096"/>
    <property type="match status" value="1"/>
</dbReference>
<reference evidence="3 4" key="1">
    <citation type="submission" date="2016-08" db="EMBL/GenBank/DDBJ databases">
        <title>Hymenobacter coccineus sp. nov., Hymenobacter lapidarius sp. nov. and Hymenobacter glacialis sp. nov., isolated from Antarctic soil.</title>
        <authorList>
            <person name="Sedlacek I."/>
            <person name="Kralova S."/>
            <person name="Kyrova K."/>
            <person name="Maslanova I."/>
            <person name="Stankova E."/>
            <person name="Vrbovska V."/>
            <person name="Nemec M."/>
            <person name="Bartak M."/>
            <person name="Svec P."/>
            <person name="Busse H.-J."/>
            <person name="Pantucek R."/>
        </authorList>
    </citation>
    <scope>NUCLEOTIDE SEQUENCE [LARGE SCALE GENOMIC DNA]</scope>
    <source>
        <strain evidence="3 4">CCM 8643</strain>
    </source>
</reference>
<dbReference type="GO" id="GO:0003677">
    <property type="term" value="F:DNA binding"/>
    <property type="evidence" value="ECO:0007669"/>
    <property type="project" value="InterPro"/>
</dbReference>
<accession>A0A1G1TEN1</accession>
<dbReference type="Pfam" id="PF01609">
    <property type="entry name" value="DDE_Tnp_1"/>
    <property type="match status" value="1"/>
</dbReference>
<dbReference type="EMBL" id="MDZB01000031">
    <property type="protein sequence ID" value="OGX89343.1"/>
    <property type="molecule type" value="Genomic_DNA"/>
</dbReference>
<dbReference type="STRING" id="1908237.BEN47_19775"/>
<dbReference type="InterPro" id="IPR002559">
    <property type="entry name" value="Transposase_11"/>
</dbReference>
<sequence>MHADFLPFPALWAAAEPLLPEAASGPGKRGRPRTCNRQMFYAMYYVLVTGMQWKALPRCLGAASTVHDRFREWTRAGVFKQLWTSGLVQLQAEGRLDWDWQCLDACQTKAPLGGEAVGPNPTDRGKGGVKRHVLTEAQGLPIGVAVTGANVHEVTQVQAVLDAMPVLPPPAEGDFAPGFCADKGYDAEAVRRLLAQWGYRVHILSRGEEADQCRTPGYRARRWVVERTHAWFHRFRRLLIRWEKNVAHYEAFLHLACANTVWRHSLLFFG</sequence>
<evidence type="ECO:0000259" key="2">
    <source>
        <dbReference type="Pfam" id="PF13340"/>
    </source>
</evidence>
<dbReference type="Proteomes" id="UP000176294">
    <property type="component" value="Unassembled WGS sequence"/>
</dbReference>
<evidence type="ECO:0000259" key="1">
    <source>
        <dbReference type="Pfam" id="PF01609"/>
    </source>
</evidence>
<dbReference type="PANTHER" id="PTHR30007:SF0">
    <property type="entry name" value="TRANSPOSASE"/>
    <property type="match status" value="1"/>
</dbReference>
<comment type="caution">
    <text evidence="3">The sequence shown here is derived from an EMBL/GenBank/DDBJ whole genome shotgun (WGS) entry which is preliminary data.</text>
</comment>
<dbReference type="PANTHER" id="PTHR30007">
    <property type="entry name" value="PHP DOMAIN PROTEIN"/>
    <property type="match status" value="1"/>
</dbReference>
<dbReference type="OrthoDB" id="9798237at2"/>
<dbReference type="NCBIfam" id="NF033580">
    <property type="entry name" value="transpos_IS5_3"/>
    <property type="match status" value="1"/>
</dbReference>
<evidence type="ECO:0000313" key="4">
    <source>
        <dbReference type="Proteomes" id="UP000176294"/>
    </source>
</evidence>
<evidence type="ECO:0000313" key="3">
    <source>
        <dbReference type="EMBL" id="OGX89343.1"/>
    </source>
</evidence>
<proteinExistence type="predicted"/>
<dbReference type="AlphaFoldDB" id="A0A1G1TEN1"/>
<dbReference type="GO" id="GO:0006313">
    <property type="term" value="P:DNA transposition"/>
    <property type="evidence" value="ECO:0007669"/>
    <property type="project" value="InterPro"/>
</dbReference>
<dbReference type="RefSeq" id="WP_070724377.1">
    <property type="nucleotide sequence ID" value="NZ_MDZB01000031.1"/>
</dbReference>
<dbReference type="InterPro" id="IPR025161">
    <property type="entry name" value="IS402-like_dom"/>
</dbReference>
<feature type="domain" description="Insertion element IS402-like" evidence="2">
    <location>
        <begin position="10"/>
        <end position="83"/>
    </location>
</feature>
<gene>
    <name evidence="3" type="ORF">BEN47_19775</name>
</gene>
<organism evidence="3 4">
    <name type="scientific">Hymenobacter lapidarius</name>
    <dbReference type="NCBI Taxonomy" id="1908237"/>
    <lineage>
        <taxon>Bacteria</taxon>
        <taxon>Pseudomonadati</taxon>
        <taxon>Bacteroidota</taxon>
        <taxon>Cytophagia</taxon>
        <taxon>Cytophagales</taxon>
        <taxon>Hymenobacteraceae</taxon>
        <taxon>Hymenobacter</taxon>
    </lineage>
</organism>
<name>A0A1G1TEN1_9BACT</name>
<protein>
    <submittedName>
        <fullName evidence="3">Uncharacterized protein</fullName>
    </submittedName>
</protein>